<accession>A0ABR2BC02</accession>
<evidence type="ECO:0000256" key="2">
    <source>
        <dbReference type="ARBA" id="ARBA00008572"/>
    </source>
</evidence>
<evidence type="ECO:0000256" key="1">
    <source>
        <dbReference type="ARBA" id="ARBA00004141"/>
    </source>
</evidence>
<gene>
    <name evidence="8" type="ORF">V6N12_017147</name>
</gene>
<evidence type="ECO:0000313" key="9">
    <source>
        <dbReference type="Proteomes" id="UP001472677"/>
    </source>
</evidence>
<evidence type="ECO:0000256" key="4">
    <source>
        <dbReference type="ARBA" id="ARBA00022989"/>
    </source>
</evidence>
<evidence type="ECO:0000256" key="3">
    <source>
        <dbReference type="ARBA" id="ARBA00022692"/>
    </source>
</evidence>
<dbReference type="InterPro" id="IPR011547">
    <property type="entry name" value="SLC26A/SulP_dom"/>
</dbReference>
<evidence type="ECO:0000256" key="6">
    <source>
        <dbReference type="SAM" id="Phobius"/>
    </source>
</evidence>
<dbReference type="EMBL" id="JBBPBM010000139">
    <property type="protein sequence ID" value="KAK8504607.1"/>
    <property type="molecule type" value="Genomic_DNA"/>
</dbReference>
<feature type="transmembrane region" description="Helical" evidence="6">
    <location>
        <begin position="12"/>
        <end position="38"/>
    </location>
</feature>
<sequence>MVERTKKTSKDIPIELVGLMSGIIVAHCLMVLALTMMVKYNEVDVHSVYLVVFEQMGRKCAKYLVSICALRGMPTSSLTSRYKAIDSFFRTVENLEACCQIGVSKIVMASSVVLRLVLFTRLMYYTSLPILASIIPSAALSELIDINEADSFEVCNSGVGFLCTNIALDLKRKLQAWIDLRRGFEAGLASIMVDCVLLDGWTRDLNESTVTTDSKKRGNVMIREKVEEVKGAPLSPSGGLTRKSVTRNGMEGTQFPWSHKTDGPFDIPIIKGLGL</sequence>
<keyword evidence="5 6" id="KW-0472">Membrane</keyword>
<reference evidence="8 9" key="1">
    <citation type="journal article" date="2024" name="G3 (Bethesda)">
        <title>Genome assembly of Hibiscus sabdariffa L. provides insights into metabolisms of medicinal natural products.</title>
        <authorList>
            <person name="Kim T."/>
        </authorList>
    </citation>
    <scope>NUCLEOTIDE SEQUENCE [LARGE SCALE GENOMIC DNA]</scope>
    <source>
        <strain evidence="8">TK-2024</strain>
        <tissue evidence="8">Old leaves</tissue>
    </source>
</reference>
<dbReference type="Proteomes" id="UP001472677">
    <property type="component" value="Unassembled WGS sequence"/>
</dbReference>
<evidence type="ECO:0000256" key="5">
    <source>
        <dbReference type="ARBA" id="ARBA00023136"/>
    </source>
</evidence>
<protein>
    <recommendedName>
        <fullName evidence="7">SLC26A/SulP transporter domain-containing protein</fullName>
    </recommendedName>
</protein>
<keyword evidence="3 6" id="KW-0812">Transmembrane</keyword>
<evidence type="ECO:0000259" key="7">
    <source>
        <dbReference type="Pfam" id="PF00916"/>
    </source>
</evidence>
<name>A0ABR2BC02_9ROSI</name>
<proteinExistence type="inferred from homology"/>
<organism evidence="8 9">
    <name type="scientific">Hibiscus sabdariffa</name>
    <name type="common">roselle</name>
    <dbReference type="NCBI Taxonomy" id="183260"/>
    <lineage>
        <taxon>Eukaryota</taxon>
        <taxon>Viridiplantae</taxon>
        <taxon>Streptophyta</taxon>
        <taxon>Embryophyta</taxon>
        <taxon>Tracheophyta</taxon>
        <taxon>Spermatophyta</taxon>
        <taxon>Magnoliopsida</taxon>
        <taxon>eudicotyledons</taxon>
        <taxon>Gunneridae</taxon>
        <taxon>Pentapetalae</taxon>
        <taxon>rosids</taxon>
        <taxon>malvids</taxon>
        <taxon>Malvales</taxon>
        <taxon>Malvaceae</taxon>
        <taxon>Malvoideae</taxon>
        <taxon>Hibiscus</taxon>
    </lineage>
</organism>
<dbReference type="Gene3D" id="1.20.1740.10">
    <property type="entry name" value="Amino acid/polyamine transporter I"/>
    <property type="match status" value="1"/>
</dbReference>
<keyword evidence="4 6" id="KW-1133">Transmembrane helix</keyword>
<comment type="similarity">
    <text evidence="2">Belongs to the amino acid-polyamine-organocation (APC) superfamily. Cationic amino acid transporter (CAT) (TC 2.A.3.3) family.</text>
</comment>
<dbReference type="PANTHER" id="PTHR43243">
    <property type="entry name" value="INNER MEMBRANE TRANSPORTER YGJI-RELATED"/>
    <property type="match status" value="1"/>
</dbReference>
<dbReference type="Pfam" id="PF00916">
    <property type="entry name" value="Sulfate_transp"/>
    <property type="match status" value="1"/>
</dbReference>
<comment type="subcellular location">
    <subcellularLocation>
        <location evidence="1">Membrane</location>
        <topology evidence="1">Multi-pass membrane protein</topology>
    </subcellularLocation>
</comment>
<comment type="caution">
    <text evidence="8">The sequence shown here is derived from an EMBL/GenBank/DDBJ whole genome shotgun (WGS) entry which is preliminary data.</text>
</comment>
<feature type="domain" description="SLC26A/SulP transporter" evidence="7">
    <location>
        <begin position="76"/>
        <end position="152"/>
    </location>
</feature>
<keyword evidence="9" id="KW-1185">Reference proteome</keyword>
<dbReference type="PANTHER" id="PTHR43243:SF62">
    <property type="entry name" value="CATIONIC AMINO ACID TRANSPORTER 8, VACUOLAR"/>
    <property type="match status" value="1"/>
</dbReference>
<evidence type="ECO:0000313" key="8">
    <source>
        <dbReference type="EMBL" id="KAK8504607.1"/>
    </source>
</evidence>